<feature type="region of interest" description="Disordered" evidence="1">
    <location>
        <begin position="1"/>
        <end position="23"/>
    </location>
</feature>
<keyword evidence="2" id="KW-0812">Transmembrane</keyword>
<evidence type="ECO:0000259" key="4">
    <source>
        <dbReference type="Pfam" id="PF08370"/>
    </source>
</evidence>
<sequence length="255" mass="28931">MTLNEITPGLREQLPPTDSRLRPDQRCLENGEFEMANSEKLRLEQRQRQNAGNRTGESLGVMLLKARSLFPETYWYWIGVGALLGYTVLFNILYTLFLTYLNLSSVHSNTTLGNQQVVICDKEAEVGSSRMQGECDVIELREYLQHSHSFSEFDVIRDTRVGNMYLVIDINYFPGYAKMPGYEKVLTDFFCDVFNKKQSGHFDGQLGMNGEKEVGILVGNNELVGDEDGLPVSPLKMEEENGNQIHASENGRGKW</sequence>
<dbReference type="Gene3D" id="3.30.470.20">
    <property type="entry name" value="ATP-grasp fold, B domain"/>
    <property type="match status" value="1"/>
</dbReference>
<dbReference type="Proteomes" id="UP001237642">
    <property type="component" value="Unassembled WGS sequence"/>
</dbReference>
<dbReference type="InterPro" id="IPR037239">
    <property type="entry name" value="OSBP_sf"/>
</dbReference>
<name>A0AAD8GV30_9APIA</name>
<dbReference type="PANTHER" id="PTHR10972:SF96">
    <property type="entry name" value="OXYSTEROL-BINDING PROTEIN-RELATED PROTEIN 1A-RELATED"/>
    <property type="match status" value="1"/>
</dbReference>
<feature type="domain" description="Inositol 1,3,4-trisphosphate 5/6-kinase ATP-grasp" evidence="3">
    <location>
        <begin position="149"/>
        <end position="191"/>
    </location>
</feature>
<keyword evidence="6" id="KW-1185">Reference proteome</keyword>
<dbReference type="PANTHER" id="PTHR10972">
    <property type="entry name" value="OXYSTEROL-BINDING PROTEIN-RELATED"/>
    <property type="match status" value="1"/>
</dbReference>
<dbReference type="GO" id="GO:0016020">
    <property type="term" value="C:membrane"/>
    <property type="evidence" value="ECO:0007669"/>
    <property type="project" value="TreeGrafter"/>
</dbReference>
<dbReference type="SUPFAM" id="SSF144000">
    <property type="entry name" value="Oxysterol-binding protein-like"/>
    <property type="match status" value="1"/>
</dbReference>
<dbReference type="InterPro" id="IPR013581">
    <property type="entry name" value="PDR_assoc"/>
</dbReference>
<evidence type="ECO:0000256" key="2">
    <source>
        <dbReference type="SAM" id="Phobius"/>
    </source>
</evidence>
<dbReference type="Pfam" id="PF05770">
    <property type="entry name" value="Ins134_P3_kin"/>
    <property type="match status" value="1"/>
</dbReference>
<evidence type="ECO:0000256" key="1">
    <source>
        <dbReference type="SAM" id="MobiDB-lite"/>
    </source>
</evidence>
<protein>
    <submittedName>
        <fullName evidence="5">Uncharacterized protein</fullName>
    </submittedName>
</protein>
<dbReference type="AlphaFoldDB" id="A0AAD8GV30"/>
<dbReference type="GO" id="GO:0032934">
    <property type="term" value="F:sterol binding"/>
    <property type="evidence" value="ECO:0007669"/>
    <property type="project" value="TreeGrafter"/>
</dbReference>
<dbReference type="EMBL" id="JAUIZM010000011">
    <property type="protein sequence ID" value="KAK1354566.1"/>
    <property type="molecule type" value="Genomic_DNA"/>
</dbReference>
<evidence type="ECO:0000313" key="6">
    <source>
        <dbReference type="Proteomes" id="UP001237642"/>
    </source>
</evidence>
<reference evidence="5" key="2">
    <citation type="submission" date="2023-05" db="EMBL/GenBank/DDBJ databases">
        <authorList>
            <person name="Schelkunov M.I."/>
        </authorList>
    </citation>
    <scope>NUCLEOTIDE SEQUENCE</scope>
    <source>
        <strain evidence="5">Hsosn_3</strain>
        <tissue evidence="5">Leaf</tissue>
    </source>
</reference>
<reference evidence="5" key="1">
    <citation type="submission" date="2023-02" db="EMBL/GenBank/DDBJ databases">
        <title>Genome of toxic invasive species Heracleum sosnowskyi carries increased number of genes despite the absence of recent whole-genome duplications.</title>
        <authorList>
            <person name="Schelkunov M."/>
            <person name="Shtratnikova V."/>
            <person name="Makarenko M."/>
            <person name="Klepikova A."/>
            <person name="Omelchenko D."/>
            <person name="Novikova G."/>
            <person name="Obukhova E."/>
            <person name="Bogdanov V."/>
            <person name="Penin A."/>
            <person name="Logacheva M."/>
        </authorList>
    </citation>
    <scope>NUCLEOTIDE SEQUENCE</scope>
    <source>
        <strain evidence="5">Hsosn_3</strain>
        <tissue evidence="5">Leaf</tissue>
    </source>
</reference>
<comment type="caution">
    <text evidence="5">The sequence shown here is derived from an EMBL/GenBank/DDBJ whole genome shotgun (WGS) entry which is preliminary data.</text>
</comment>
<feature type="transmembrane region" description="Helical" evidence="2">
    <location>
        <begin position="74"/>
        <end position="97"/>
    </location>
</feature>
<dbReference type="InterPro" id="IPR040464">
    <property type="entry name" value="InsP(3)kin_ATP-grasp"/>
</dbReference>
<dbReference type="InterPro" id="IPR000648">
    <property type="entry name" value="Oxysterol-bd"/>
</dbReference>
<proteinExistence type="predicted"/>
<keyword evidence="2" id="KW-0472">Membrane</keyword>
<feature type="domain" description="Plant PDR ABC transporter associated" evidence="4">
    <location>
        <begin position="51"/>
        <end position="103"/>
    </location>
</feature>
<evidence type="ECO:0000313" key="5">
    <source>
        <dbReference type="EMBL" id="KAK1354566.1"/>
    </source>
</evidence>
<organism evidence="5 6">
    <name type="scientific">Heracleum sosnowskyi</name>
    <dbReference type="NCBI Taxonomy" id="360622"/>
    <lineage>
        <taxon>Eukaryota</taxon>
        <taxon>Viridiplantae</taxon>
        <taxon>Streptophyta</taxon>
        <taxon>Embryophyta</taxon>
        <taxon>Tracheophyta</taxon>
        <taxon>Spermatophyta</taxon>
        <taxon>Magnoliopsida</taxon>
        <taxon>eudicotyledons</taxon>
        <taxon>Gunneridae</taxon>
        <taxon>Pentapetalae</taxon>
        <taxon>asterids</taxon>
        <taxon>campanulids</taxon>
        <taxon>Apiales</taxon>
        <taxon>Apiaceae</taxon>
        <taxon>Apioideae</taxon>
        <taxon>apioid superclade</taxon>
        <taxon>Tordylieae</taxon>
        <taxon>Tordyliinae</taxon>
        <taxon>Heracleum</taxon>
    </lineage>
</organism>
<gene>
    <name evidence="5" type="ORF">POM88_047822</name>
</gene>
<evidence type="ECO:0000259" key="3">
    <source>
        <dbReference type="Pfam" id="PF05770"/>
    </source>
</evidence>
<dbReference type="GO" id="GO:0005829">
    <property type="term" value="C:cytosol"/>
    <property type="evidence" value="ECO:0007669"/>
    <property type="project" value="TreeGrafter"/>
</dbReference>
<keyword evidence="2" id="KW-1133">Transmembrane helix</keyword>
<dbReference type="Pfam" id="PF08370">
    <property type="entry name" value="PDR_assoc"/>
    <property type="match status" value="1"/>
</dbReference>
<accession>A0AAD8GV30</accession>